<feature type="chain" id="PRO_5030539461" evidence="1">
    <location>
        <begin position="26"/>
        <end position="308"/>
    </location>
</feature>
<dbReference type="InterPro" id="IPR025164">
    <property type="entry name" value="Toastrack_DUF4097"/>
</dbReference>
<organism evidence="3 4">
    <name type="scientific">Breznakiella homolactica</name>
    <dbReference type="NCBI Taxonomy" id="2798577"/>
    <lineage>
        <taxon>Bacteria</taxon>
        <taxon>Pseudomonadati</taxon>
        <taxon>Spirochaetota</taxon>
        <taxon>Spirochaetia</taxon>
        <taxon>Spirochaetales</taxon>
        <taxon>Breznakiellaceae</taxon>
        <taxon>Breznakiella</taxon>
    </lineage>
</organism>
<dbReference type="Proteomes" id="UP000595917">
    <property type="component" value="Chromosome"/>
</dbReference>
<keyword evidence="1" id="KW-0732">Signal</keyword>
<dbReference type="KEGG" id="bhc:JFL75_08465"/>
<gene>
    <name evidence="3" type="ORF">JFL75_08465</name>
</gene>
<proteinExistence type="predicted"/>
<reference evidence="3" key="1">
    <citation type="submission" date="2021-01" db="EMBL/GenBank/DDBJ databases">
        <title>Description of Breznakiella homolactica.</title>
        <authorList>
            <person name="Song Y."/>
            <person name="Brune A."/>
        </authorList>
    </citation>
    <scope>NUCLEOTIDE SEQUENCE</scope>
    <source>
        <strain evidence="3">RmG30</strain>
    </source>
</reference>
<sequence length="308" mass="32263">MKYLKPAALYVCLFCVFLCASCALIIDSDLTDHDIREYADFSARGVSRIEVETSVVDVTVVSCHGDRIRFILTGSDSCSSVDFDTKQSGGIVSVSCDPEKPNAKYGHKLSLEVQVPDFLAPEFTIKNITGKIDFQYSGAERLCLSTSSGSIKIDSADVYAAAELRSNSGGISAGSLSAPRLNIINSSGSVSVSGLNVRNISIKNTSGSVTAAAFSLPDDLEIANTSGSITVTLPGDSSFFVDARSNSGRVECDFSVDGTAERRKVRGIVGAAKECSSPSVYLESVSGSVKIRKGGSAGNTCPAEETAA</sequence>
<dbReference type="EMBL" id="CP067089">
    <property type="protein sequence ID" value="QQO10935.1"/>
    <property type="molecule type" value="Genomic_DNA"/>
</dbReference>
<feature type="domain" description="DUF4097" evidence="2">
    <location>
        <begin position="47"/>
        <end position="291"/>
    </location>
</feature>
<dbReference type="AlphaFoldDB" id="A0A7T7XR26"/>
<feature type="signal peptide" evidence="1">
    <location>
        <begin position="1"/>
        <end position="25"/>
    </location>
</feature>
<evidence type="ECO:0000256" key="1">
    <source>
        <dbReference type="SAM" id="SignalP"/>
    </source>
</evidence>
<dbReference type="RefSeq" id="WP_215628240.1">
    <property type="nucleotide sequence ID" value="NZ_CP067089.2"/>
</dbReference>
<evidence type="ECO:0000313" key="3">
    <source>
        <dbReference type="EMBL" id="QQO10935.1"/>
    </source>
</evidence>
<evidence type="ECO:0000259" key="2">
    <source>
        <dbReference type="Pfam" id="PF13349"/>
    </source>
</evidence>
<name>A0A7T7XR26_9SPIR</name>
<accession>A0A7T7XR26</accession>
<evidence type="ECO:0000313" key="4">
    <source>
        <dbReference type="Proteomes" id="UP000595917"/>
    </source>
</evidence>
<dbReference type="Pfam" id="PF13349">
    <property type="entry name" value="DUF4097"/>
    <property type="match status" value="1"/>
</dbReference>
<keyword evidence="4" id="KW-1185">Reference proteome</keyword>
<protein>
    <submittedName>
        <fullName evidence="3">DUF4097 family beta strand repeat protein</fullName>
    </submittedName>
</protein>